<accession>G7YEB1</accession>
<reference evidence="1" key="1">
    <citation type="journal article" date="2011" name="Genome Biol.">
        <title>The draft genome of the carcinogenic human liver fluke Clonorchis sinensis.</title>
        <authorList>
            <person name="Wang X."/>
            <person name="Chen W."/>
            <person name="Huang Y."/>
            <person name="Sun J."/>
            <person name="Men J."/>
            <person name="Liu H."/>
            <person name="Luo F."/>
            <person name="Guo L."/>
            <person name="Lv X."/>
            <person name="Deng C."/>
            <person name="Zhou C."/>
            <person name="Fan Y."/>
            <person name="Li X."/>
            <person name="Huang L."/>
            <person name="Hu Y."/>
            <person name="Liang C."/>
            <person name="Hu X."/>
            <person name="Xu J."/>
            <person name="Yu X."/>
        </authorList>
    </citation>
    <scope>NUCLEOTIDE SEQUENCE [LARGE SCALE GENOMIC DNA]</scope>
    <source>
        <strain evidence="1">Henan</strain>
    </source>
</reference>
<dbReference type="AlphaFoldDB" id="G7YEB1"/>
<dbReference type="InterPro" id="IPR021109">
    <property type="entry name" value="Peptidase_aspartic_dom_sf"/>
</dbReference>
<gene>
    <name evidence="1" type="ORF">CLF_105853</name>
</gene>
<evidence type="ECO:0000313" key="2">
    <source>
        <dbReference type="Proteomes" id="UP000008909"/>
    </source>
</evidence>
<keyword evidence="2" id="KW-1185">Reference proteome</keyword>
<name>G7YEB1_CLOSI</name>
<dbReference type="SUPFAM" id="SSF50630">
    <property type="entry name" value="Acid proteases"/>
    <property type="match status" value="1"/>
</dbReference>
<proteinExistence type="predicted"/>
<dbReference type="EMBL" id="DF143134">
    <property type="protein sequence ID" value="GAA51294.1"/>
    <property type="molecule type" value="Genomic_DNA"/>
</dbReference>
<organism evidence="1 2">
    <name type="scientific">Clonorchis sinensis</name>
    <name type="common">Chinese liver fluke</name>
    <dbReference type="NCBI Taxonomy" id="79923"/>
    <lineage>
        <taxon>Eukaryota</taxon>
        <taxon>Metazoa</taxon>
        <taxon>Spiralia</taxon>
        <taxon>Lophotrochozoa</taxon>
        <taxon>Platyhelminthes</taxon>
        <taxon>Trematoda</taxon>
        <taxon>Digenea</taxon>
        <taxon>Opisthorchiida</taxon>
        <taxon>Opisthorchiata</taxon>
        <taxon>Opisthorchiidae</taxon>
        <taxon>Clonorchis</taxon>
    </lineage>
</organism>
<reference key="2">
    <citation type="submission" date="2011-10" db="EMBL/GenBank/DDBJ databases">
        <title>The genome and transcriptome sequence of Clonorchis sinensis provide insights into the carcinogenic liver fluke.</title>
        <authorList>
            <person name="Wang X."/>
            <person name="Huang Y."/>
            <person name="Chen W."/>
            <person name="Liu H."/>
            <person name="Guo L."/>
            <person name="Chen Y."/>
            <person name="Luo F."/>
            <person name="Zhou W."/>
            <person name="Sun J."/>
            <person name="Mao Q."/>
            <person name="Liang P."/>
            <person name="Zhou C."/>
            <person name="Tian Y."/>
            <person name="Men J."/>
            <person name="Lv X."/>
            <person name="Huang L."/>
            <person name="Zhou J."/>
            <person name="Hu Y."/>
            <person name="Li R."/>
            <person name="Zhang F."/>
            <person name="Lei H."/>
            <person name="Li X."/>
            <person name="Hu X."/>
            <person name="Liang C."/>
            <person name="Xu J."/>
            <person name="Wu Z."/>
            <person name="Yu X."/>
        </authorList>
    </citation>
    <scope>NUCLEOTIDE SEQUENCE</scope>
    <source>
        <strain>Henan</strain>
    </source>
</reference>
<sequence length="166" mass="19282">MNRLRLNTASDITIVSRRTWRNIESPKRKPTMNTARNTSGSRLQLLCEFDCEMEKAGHRYCGIFYLADCDFNLLGIDRIDRLHLSTLPIENLCSSAPTAGKPTFQSTDRVLVRDYLPEHRRWTVGVVLRRIDQVIYSVQVGPLIWKRHVSQLRPTKCPIPNRTNRF</sequence>
<evidence type="ECO:0000313" key="1">
    <source>
        <dbReference type="EMBL" id="GAA51294.1"/>
    </source>
</evidence>
<protein>
    <submittedName>
        <fullName evidence="1">Uncharacterized protein</fullName>
    </submittedName>
</protein>
<dbReference type="Proteomes" id="UP000008909">
    <property type="component" value="Unassembled WGS sequence"/>
</dbReference>